<name>A0A2I7N562_9NEIS</name>
<dbReference type="AlphaFoldDB" id="A0A2I7N562"/>
<feature type="transmembrane region" description="Helical" evidence="1">
    <location>
        <begin position="57"/>
        <end position="77"/>
    </location>
</feature>
<evidence type="ECO:0000313" key="3">
    <source>
        <dbReference type="Proteomes" id="UP000236655"/>
    </source>
</evidence>
<reference evidence="3" key="1">
    <citation type="submission" date="2017-11" db="EMBL/GenBank/DDBJ databases">
        <authorList>
            <person name="Chan K.G."/>
            <person name="Lee L.S."/>
        </authorList>
    </citation>
    <scope>NUCLEOTIDE SEQUENCE [LARGE SCALE GENOMIC DNA]</scope>
    <source>
        <strain evidence="3">DSM 100970</strain>
    </source>
</reference>
<dbReference type="Proteomes" id="UP000236655">
    <property type="component" value="Chromosome"/>
</dbReference>
<keyword evidence="3" id="KW-1185">Reference proteome</keyword>
<dbReference type="KEGG" id="nba:CUN60_04645"/>
<evidence type="ECO:0000313" key="2">
    <source>
        <dbReference type="EMBL" id="AUR51607.1"/>
    </source>
</evidence>
<protein>
    <submittedName>
        <fullName evidence="2">Uncharacterized protein</fullName>
    </submittedName>
</protein>
<keyword evidence="1" id="KW-0472">Membrane</keyword>
<organism evidence="2 3">
    <name type="scientific">Aquella oligotrophica</name>
    <dbReference type="NCBI Taxonomy" id="2067065"/>
    <lineage>
        <taxon>Bacteria</taxon>
        <taxon>Pseudomonadati</taxon>
        <taxon>Pseudomonadota</taxon>
        <taxon>Betaproteobacteria</taxon>
        <taxon>Neisseriales</taxon>
        <taxon>Neisseriaceae</taxon>
        <taxon>Aquella</taxon>
    </lineage>
</organism>
<dbReference type="EMBL" id="CP024847">
    <property type="protein sequence ID" value="AUR51607.1"/>
    <property type="molecule type" value="Genomic_DNA"/>
</dbReference>
<proteinExistence type="predicted"/>
<feature type="transmembrane region" description="Helical" evidence="1">
    <location>
        <begin position="34"/>
        <end position="51"/>
    </location>
</feature>
<sequence>MNRAFIDCIFLIILYEYSQLEKCSGKLIGFLAKARIQLTILLLLLAYSVSFGTATPVFYHTVFSFPLIILAFLINIIPILNEIDRIVRFILCLNVMLFLLLLAGISYYNAGYNNLFRQNIPYNVGHGVIYIDSGAFDDINLLKSSFAKCGFKNGDYILSFYGLPSMIYLAGGRAAVTPWHFNVSPEWNQSILARMNYISPKNLFLLADKERFNQPANMGILANYIQCSEFTFTGQSKFPVGTYIIFRHK</sequence>
<keyword evidence="1" id="KW-1133">Transmembrane helix</keyword>
<accession>A0A2I7N562</accession>
<gene>
    <name evidence="2" type="ORF">CUN60_04645</name>
</gene>
<keyword evidence="1" id="KW-0812">Transmembrane</keyword>
<evidence type="ECO:0000256" key="1">
    <source>
        <dbReference type="SAM" id="Phobius"/>
    </source>
</evidence>
<feature type="transmembrane region" description="Helical" evidence="1">
    <location>
        <begin position="89"/>
        <end position="108"/>
    </location>
</feature>